<evidence type="ECO:0000313" key="2">
    <source>
        <dbReference type="Proteomes" id="UP000275267"/>
    </source>
</evidence>
<organism evidence="1 2">
    <name type="scientific">Panicum miliaceum</name>
    <name type="common">Proso millet</name>
    <name type="synonym">Broomcorn millet</name>
    <dbReference type="NCBI Taxonomy" id="4540"/>
    <lineage>
        <taxon>Eukaryota</taxon>
        <taxon>Viridiplantae</taxon>
        <taxon>Streptophyta</taxon>
        <taxon>Embryophyta</taxon>
        <taxon>Tracheophyta</taxon>
        <taxon>Spermatophyta</taxon>
        <taxon>Magnoliopsida</taxon>
        <taxon>Liliopsida</taxon>
        <taxon>Poales</taxon>
        <taxon>Poaceae</taxon>
        <taxon>PACMAD clade</taxon>
        <taxon>Panicoideae</taxon>
        <taxon>Panicodae</taxon>
        <taxon>Paniceae</taxon>
        <taxon>Panicinae</taxon>
        <taxon>Panicum</taxon>
        <taxon>Panicum sect. Panicum</taxon>
    </lineage>
</organism>
<dbReference type="EMBL" id="PQIB02000007">
    <property type="protein sequence ID" value="RLN08687.1"/>
    <property type="molecule type" value="Genomic_DNA"/>
</dbReference>
<dbReference type="InterPro" id="IPR038765">
    <property type="entry name" value="Papain-like_cys_pep_sf"/>
</dbReference>
<accession>A0A3L6RUM2</accession>
<reference evidence="2" key="1">
    <citation type="journal article" date="2019" name="Nat. Commun.">
        <title>The genome of broomcorn millet.</title>
        <authorList>
            <person name="Zou C."/>
            <person name="Miki D."/>
            <person name="Li D."/>
            <person name="Tang Q."/>
            <person name="Xiao L."/>
            <person name="Rajput S."/>
            <person name="Deng P."/>
            <person name="Jia W."/>
            <person name="Huang R."/>
            <person name="Zhang M."/>
            <person name="Sun Y."/>
            <person name="Hu J."/>
            <person name="Fu X."/>
            <person name="Schnable P.S."/>
            <person name="Li F."/>
            <person name="Zhang H."/>
            <person name="Feng B."/>
            <person name="Zhu X."/>
            <person name="Liu R."/>
            <person name="Schnable J.C."/>
            <person name="Zhu J.-K."/>
            <person name="Zhang H."/>
        </authorList>
    </citation>
    <scope>NUCLEOTIDE SEQUENCE [LARGE SCALE GENOMIC DNA]</scope>
</reference>
<gene>
    <name evidence="1" type="ORF">C2845_PM11G14320</name>
</gene>
<dbReference type="Proteomes" id="UP000275267">
    <property type="component" value="Unassembled WGS sequence"/>
</dbReference>
<sequence length="144" mass="16478">MQVFIPINIEKFHCYLAVVNAKKCEIHVLASMGLQIMDRKDLNTTDDMTNFRFKLPAILWDSRLNTKKGCQQPEETNEVTESPSDVEIIDAPNKVPKAPNASYQAELDAFPYALSTRVRSTNTQELLYVLSNYIMLMDNAEYLQ</sequence>
<dbReference type="AlphaFoldDB" id="A0A3L6RUM2"/>
<protein>
    <submittedName>
        <fullName evidence="1">Uncharacterized protein</fullName>
    </submittedName>
</protein>
<name>A0A3L6RUM2_PANMI</name>
<comment type="caution">
    <text evidence="1">The sequence shown here is derived from an EMBL/GenBank/DDBJ whole genome shotgun (WGS) entry which is preliminary data.</text>
</comment>
<dbReference type="OrthoDB" id="695256at2759"/>
<proteinExistence type="predicted"/>
<evidence type="ECO:0000313" key="1">
    <source>
        <dbReference type="EMBL" id="RLN08687.1"/>
    </source>
</evidence>
<keyword evidence="2" id="KW-1185">Reference proteome</keyword>
<dbReference type="Gene3D" id="3.40.395.10">
    <property type="entry name" value="Adenoviral Proteinase, Chain A"/>
    <property type="match status" value="1"/>
</dbReference>
<dbReference type="SUPFAM" id="SSF54001">
    <property type="entry name" value="Cysteine proteinases"/>
    <property type="match status" value="1"/>
</dbReference>